<dbReference type="InterPro" id="IPR037914">
    <property type="entry name" value="SpoVT-AbrB_sf"/>
</dbReference>
<keyword evidence="10" id="KW-1185">Reference proteome</keyword>
<dbReference type="EMBL" id="QETF01000006">
    <property type="protein sequence ID" value="PWG17273.1"/>
    <property type="molecule type" value="Genomic_DNA"/>
</dbReference>
<evidence type="ECO:0000256" key="6">
    <source>
        <dbReference type="ARBA" id="ARBA00023163"/>
    </source>
</evidence>
<evidence type="ECO:0000256" key="2">
    <source>
        <dbReference type="ARBA" id="ARBA00022490"/>
    </source>
</evidence>
<dbReference type="RefSeq" id="WP_109388318.1">
    <property type="nucleotide sequence ID" value="NZ_QETF01000006.1"/>
</dbReference>
<keyword evidence="4 7" id="KW-0805">Transcription regulation</keyword>
<dbReference type="CDD" id="cd16321">
    <property type="entry name" value="MraZ_C"/>
    <property type="match status" value="1"/>
</dbReference>
<name>A0A2V1P454_9RHOB</name>
<comment type="caution">
    <text evidence="9">The sequence shown here is derived from an EMBL/GenBank/DDBJ whole genome shotgun (WGS) entry which is preliminary data.</text>
</comment>
<dbReference type="HAMAP" id="MF_01008">
    <property type="entry name" value="MraZ"/>
    <property type="match status" value="1"/>
</dbReference>
<dbReference type="GO" id="GO:0003700">
    <property type="term" value="F:DNA-binding transcription factor activity"/>
    <property type="evidence" value="ECO:0007669"/>
    <property type="project" value="UniProtKB-UniRule"/>
</dbReference>
<keyword evidence="5 7" id="KW-0238">DNA-binding</keyword>
<evidence type="ECO:0000313" key="10">
    <source>
        <dbReference type="Proteomes" id="UP000245293"/>
    </source>
</evidence>
<dbReference type="GO" id="GO:2000143">
    <property type="term" value="P:negative regulation of DNA-templated transcription initiation"/>
    <property type="evidence" value="ECO:0007669"/>
    <property type="project" value="TreeGrafter"/>
</dbReference>
<accession>A0A2V1P454</accession>
<dbReference type="PANTHER" id="PTHR34701:SF1">
    <property type="entry name" value="TRANSCRIPTIONAL REGULATOR MRAZ"/>
    <property type="match status" value="1"/>
</dbReference>
<dbReference type="GO" id="GO:0009295">
    <property type="term" value="C:nucleoid"/>
    <property type="evidence" value="ECO:0007669"/>
    <property type="project" value="UniProtKB-SubCell"/>
</dbReference>
<dbReference type="CDD" id="cd16320">
    <property type="entry name" value="MraZ_N"/>
    <property type="match status" value="1"/>
</dbReference>
<dbReference type="GO" id="GO:0000976">
    <property type="term" value="F:transcription cis-regulatory region binding"/>
    <property type="evidence" value="ECO:0007669"/>
    <property type="project" value="TreeGrafter"/>
</dbReference>
<protein>
    <recommendedName>
        <fullName evidence="1 7">Transcriptional regulator MraZ</fullName>
    </recommendedName>
</protein>
<keyword evidence="2 7" id="KW-0963">Cytoplasm</keyword>
<dbReference type="InterPro" id="IPR003444">
    <property type="entry name" value="MraZ"/>
</dbReference>
<dbReference type="Gene3D" id="3.40.1550.20">
    <property type="entry name" value="Transcriptional regulator MraZ domain"/>
    <property type="match status" value="1"/>
</dbReference>
<gene>
    <name evidence="7" type="primary">mraZ</name>
    <name evidence="9" type="ORF">DFK10_07765</name>
</gene>
<comment type="similarity">
    <text evidence="7">Belongs to the MraZ family.</text>
</comment>
<dbReference type="InterPro" id="IPR035644">
    <property type="entry name" value="MraZ_C"/>
</dbReference>
<evidence type="ECO:0000256" key="5">
    <source>
        <dbReference type="ARBA" id="ARBA00023125"/>
    </source>
</evidence>
<dbReference type="Proteomes" id="UP000245293">
    <property type="component" value="Unassembled WGS sequence"/>
</dbReference>
<evidence type="ECO:0000256" key="4">
    <source>
        <dbReference type="ARBA" id="ARBA00023015"/>
    </source>
</evidence>
<dbReference type="GO" id="GO:0005737">
    <property type="term" value="C:cytoplasm"/>
    <property type="evidence" value="ECO:0007669"/>
    <property type="project" value="UniProtKB-UniRule"/>
</dbReference>
<proteinExistence type="inferred from homology"/>
<feature type="domain" description="SpoVT-AbrB" evidence="8">
    <location>
        <begin position="92"/>
        <end position="135"/>
    </location>
</feature>
<evidence type="ECO:0000256" key="3">
    <source>
        <dbReference type="ARBA" id="ARBA00022737"/>
    </source>
</evidence>
<dbReference type="OrthoDB" id="9807753at2"/>
<dbReference type="PANTHER" id="PTHR34701">
    <property type="entry name" value="TRANSCRIPTIONAL REGULATOR MRAZ"/>
    <property type="match status" value="1"/>
</dbReference>
<evidence type="ECO:0000256" key="1">
    <source>
        <dbReference type="ARBA" id="ARBA00013860"/>
    </source>
</evidence>
<evidence type="ECO:0000313" key="9">
    <source>
        <dbReference type="EMBL" id="PWG17273.1"/>
    </source>
</evidence>
<sequence>MVLSFRGEFNQKVDSKGRMSVPADFRAVLVDGDPRCPENPLPRMVVLHGPHLKNCLHAYTIEAMAEIEEGIRKLPRGSVERKRASRMILGKSWDTEVDKDGRIVLPQRLRQQIGLEGEAVMVAMGDYFEIWNAATYDEVEAAETEEWLDGLPEDFDPLTLIDPLGDEG</sequence>
<dbReference type="InterPro" id="IPR020603">
    <property type="entry name" value="MraZ_dom"/>
</dbReference>
<evidence type="ECO:0000256" key="7">
    <source>
        <dbReference type="HAMAP-Rule" id="MF_01008"/>
    </source>
</evidence>
<dbReference type="InterPro" id="IPR035642">
    <property type="entry name" value="MraZ_N"/>
</dbReference>
<keyword evidence="6 7" id="KW-0804">Transcription</keyword>
<comment type="subunit">
    <text evidence="7">Forms oligomers.</text>
</comment>
<dbReference type="AlphaFoldDB" id="A0A2V1P454"/>
<feature type="domain" description="SpoVT-AbrB" evidence="8">
    <location>
        <begin position="8"/>
        <end position="63"/>
    </location>
</feature>
<dbReference type="InterPro" id="IPR038619">
    <property type="entry name" value="MraZ_sf"/>
</dbReference>
<evidence type="ECO:0000259" key="8">
    <source>
        <dbReference type="PROSITE" id="PS51740"/>
    </source>
</evidence>
<dbReference type="InterPro" id="IPR007159">
    <property type="entry name" value="SpoVT-AbrB_dom"/>
</dbReference>
<dbReference type="Pfam" id="PF02381">
    <property type="entry name" value="MraZ"/>
    <property type="match status" value="1"/>
</dbReference>
<dbReference type="PROSITE" id="PS51740">
    <property type="entry name" value="SPOVT_ABRB"/>
    <property type="match status" value="2"/>
</dbReference>
<dbReference type="NCBIfam" id="NF001476">
    <property type="entry name" value="PRK00326.2-2"/>
    <property type="match status" value="1"/>
</dbReference>
<dbReference type="SUPFAM" id="SSF89447">
    <property type="entry name" value="AbrB/MazE/MraZ-like"/>
    <property type="match status" value="1"/>
</dbReference>
<reference evidence="10" key="1">
    <citation type="submission" date="2018-05" db="EMBL/GenBank/DDBJ databases">
        <authorList>
            <person name="Du Z."/>
            <person name="Wang X."/>
        </authorList>
    </citation>
    <scope>NUCLEOTIDE SEQUENCE [LARGE SCALE GENOMIC DNA]</scope>
    <source>
        <strain evidence="10">WDS4C29</strain>
    </source>
</reference>
<comment type="subcellular location">
    <subcellularLocation>
        <location evidence="7">Cytoplasm</location>
        <location evidence="7">Nucleoid</location>
    </subcellularLocation>
</comment>
<keyword evidence="3" id="KW-0677">Repeat</keyword>
<organism evidence="9 10">
    <name type="scientific">Salibaculum griseiflavum</name>
    <dbReference type="NCBI Taxonomy" id="1914409"/>
    <lineage>
        <taxon>Bacteria</taxon>
        <taxon>Pseudomonadati</taxon>
        <taxon>Pseudomonadota</taxon>
        <taxon>Alphaproteobacteria</taxon>
        <taxon>Rhodobacterales</taxon>
        <taxon>Roseobacteraceae</taxon>
        <taxon>Salibaculum</taxon>
    </lineage>
</organism>